<comment type="caution">
    <text evidence="1">The sequence shown here is derived from an EMBL/GenBank/DDBJ whole genome shotgun (WGS) entry which is preliminary data.</text>
</comment>
<sequence length="213" mass="24138">MQYTFARFLGFTQSDVSAHAVAEKKTSWEGEALPFINWHNSFLTMGTQVEVWDKVDSGYFQCIENFDIMNNVSPYDKIYFQLHIEDGLQIKDGKVAKKKQEIEYYYNTHKSTLTPTPYIYIFSLSPKALATGKAILQDGSEKNIADLINKADYVSLKSLVLVKCTFDDYQKKILKLTSFATYDLGNDDAGYPNLPDYPIDYVGPNGSGSKLVE</sequence>
<accession>A0A645BT64</accession>
<evidence type="ECO:0000313" key="1">
    <source>
        <dbReference type="EMBL" id="MPM68619.1"/>
    </source>
</evidence>
<dbReference type="AlphaFoldDB" id="A0A645BT64"/>
<protein>
    <submittedName>
        <fullName evidence="1">Uncharacterized protein</fullName>
    </submittedName>
</protein>
<name>A0A645BT64_9ZZZZ</name>
<reference evidence="1" key="1">
    <citation type="submission" date="2019-08" db="EMBL/GenBank/DDBJ databases">
        <authorList>
            <person name="Kucharzyk K."/>
            <person name="Murdoch R.W."/>
            <person name="Higgins S."/>
            <person name="Loffler F."/>
        </authorList>
    </citation>
    <scope>NUCLEOTIDE SEQUENCE</scope>
</reference>
<gene>
    <name evidence="1" type="ORF">SDC9_115553</name>
</gene>
<organism evidence="1">
    <name type="scientific">bioreactor metagenome</name>
    <dbReference type="NCBI Taxonomy" id="1076179"/>
    <lineage>
        <taxon>unclassified sequences</taxon>
        <taxon>metagenomes</taxon>
        <taxon>ecological metagenomes</taxon>
    </lineage>
</organism>
<proteinExistence type="predicted"/>
<dbReference type="EMBL" id="VSSQ01022354">
    <property type="protein sequence ID" value="MPM68619.1"/>
    <property type="molecule type" value="Genomic_DNA"/>
</dbReference>